<sequence length="610" mass="66678">MAQQSPPYPLFTTYPAINLSTASLRPPPSRVTEQPTITDLPVPRTIKAVHDYKYRTLVLTSTYLYSPPPLATILTMAGTSRSYVPSASHSSSKLAHALPTAATAATVRIGHVQLRDLVHSTGPRGRVAYVTDKSIKEVDVRRGVQSTRTLASLDFQPNCVALSPSGGLVVAGGQRAELQFTTIAPPPHPSLARRRNRNKGYAAVSDERYKARKGNELEDSSDEESDEEEIDESLGWSMDGSEAIRTRRVEVRGAGFREMASINNHVLVLGDEEIDGGIYGQGKREPERTRIVVSNNDEFVRVFDVDTRESANSKEWGMMELVGSVRLGTPANHVSVSPDGRTMLAVGDDTRLQIFNVNARSSLVDFERVGSYTSGTEPNFTSAWSASGLQFAAASQDGTVTVWDVRSSSPLASWRIPQRSGYRPHVNEFTPPSSTSPSSSPYLGAPRPYDSRFAGAYMNTEQFLWDPSTPGPGHGIRSLRFSPAGGNREMLVFTEHTDHVHVIDAQTFSEHQVLNVPAAPRDGPASPLRDPVGLPPTIDCGYSNAGMMSLGGGYYIPGKGRDSRGEREVDLTGVTFDRTGRWMYVGTERSVVEFEMVPRRGRTYDAAEWA</sequence>
<feature type="domain" description="DUF2415" evidence="3">
    <location>
        <begin position="476"/>
        <end position="514"/>
    </location>
</feature>
<dbReference type="SMART" id="SM00320">
    <property type="entry name" value="WD40"/>
    <property type="match status" value="3"/>
</dbReference>
<protein>
    <recommendedName>
        <fullName evidence="3">DUF2415 domain-containing protein</fullName>
    </recommendedName>
</protein>
<dbReference type="PANTHER" id="PTHR43991">
    <property type="entry name" value="WD REPEAT PROTEIN (AFU_ORTHOLOGUE AFUA_8G05640)-RELATED"/>
    <property type="match status" value="1"/>
</dbReference>
<dbReference type="PROSITE" id="PS50082">
    <property type="entry name" value="WD_REPEATS_2"/>
    <property type="match status" value="1"/>
</dbReference>
<feature type="compositionally biased region" description="Basic and acidic residues" evidence="2">
    <location>
        <begin position="205"/>
        <end position="216"/>
    </location>
</feature>
<comment type="caution">
    <text evidence="4">The sequence shown here is derived from an EMBL/GenBank/DDBJ whole genome shotgun (WGS) entry which is preliminary data.</text>
</comment>
<dbReference type="PANTHER" id="PTHR43991:SF9">
    <property type="entry name" value="DUF2415 DOMAIN-CONTAINING PROTEIN"/>
    <property type="match status" value="1"/>
</dbReference>
<dbReference type="Gene3D" id="2.130.10.10">
    <property type="entry name" value="YVTN repeat-like/Quinoprotein amine dehydrogenase"/>
    <property type="match status" value="1"/>
</dbReference>
<evidence type="ECO:0000259" key="3">
    <source>
        <dbReference type="Pfam" id="PF10313"/>
    </source>
</evidence>
<dbReference type="InterPro" id="IPR019417">
    <property type="entry name" value="DUF2415"/>
</dbReference>
<accession>A0A8H3AX96</accession>
<dbReference type="Pfam" id="PF10313">
    <property type="entry name" value="DUF2415"/>
    <property type="match status" value="1"/>
</dbReference>
<feature type="region of interest" description="Disordered" evidence="2">
    <location>
        <begin position="184"/>
        <end position="237"/>
    </location>
</feature>
<dbReference type="InterPro" id="IPR001680">
    <property type="entry name" value="WD40_rpt"/>
</dbReference>
<dbReference type="Pfam" id="PF00400">
    <property type="entry name" value="WD40"/>
    <property type="match status" value="1"/>
</dbReference>
<gene>
    <name evidence="4" type="ORF">RDB_LOCUS71337</name>
</gene>
<feature type="compositionally biased region" description="Low complexity" evidence="2">
    <location>
        <begin position="430"/>
        <end position="441"/>
    </location>
</feature>
<dbReference type="AlphaFoldDB" id="A0A8H3AX96"/>
<keyword evidence="1" id="KW-0853">WD repeat</keyword>
<dbReference type="EMBL" id="CAJMWQ010001247">
    <property type="protein sequence ID" value="CAE6442467.1"/>
    <property type="molecule type" value="Genomic_DNA"/>
</dbReference>
<evidence type="ECO:0000313" key="5">
    <source>
        <dbReference type="Proteomes" id="UP000663826"/>
    </source>
</evidence>
<evidence type="ECO:0000256" key="2">
    <source>
        <dbReference type="SAM" id="MobiDB-lite"/>
    </source>
</evidence>
<evidence type="ECO:0000256" key="1">
    <source>
        <dbReference type="PROSITE-ProRule" id="PRU00221"/>
    </source>
</evidence>
<dbReference type="Proteomes" id="UP000663826">
    <property type="component" value="Unassembled WGS sequence"/>
</dbReference>
<dbReference type="InterPro" id="IPR015943">
    <property type="entry name" value="WD40/YVTN_repeat-like_dom_sf"/>
</dbReference>
<feature type="compositionally biased region" description="Acidic residues" evidence="2">
    <location>
        <begin position="217"/>
        <end position="232"/>
    </location>
</feature>
<organism evidence="4 5">
    <name type="scientific">Rhizoctonia solani</name>
    <dbReference type="NCBI Taxonomy" id="456999"/>
    <lineage>
        <taxon>Eukaryota</taxon>
        <taxon>Fungi</taxon>
        <taxon>Dikarya</taxon>
        <taxon>Basidiomycota</taxon>
        <taxon>Agaricomycotina</taxon>
        <taxon>Agaricomycetes</taxon>
        <taxon>Cantharellales</taxon>
        <taxon>Ceratobasidiaceae</taxon>
        <taxon>Rhizoctonia</taxon>
    </lineage>
</organism>
<feature type="region of interest" description="Disordered" evidence="2">
    <location>
        <begin position="422"/>
        <end position="445"/>
    </location>
</feature>
<proteinExistence type="predicted"/>
<dbReference type="InterPro" id="IPR036322">
    <property type="entry name" value="WD40_repeat_dom_sf"/>
</dbReference>
<reference evidence="4" key="1">
    <citation type="submission" date="2021-01" db="EMBL/GenBank/DDBJ databases">
        <authorList>
            <person name="Kaushik A."/>
        </authorList>
    </citation>
    <scope>NUCLEOTIDE SEQUENCE</scope>
    <source>
        <strain evidence="4">AG1-1B</strain>
    </source>
</reference>
<feature type="repeat" description="WD" evidence="1">
    <location>
        <begin position="383"/>
        <end position="413"/>
    </location>
</feature>
<dbReference type="SUPFAM" id="SSF50978">
    <property type="entry name" value="WD40 repeat-like"/>
    <property type="match status" value="1"/>
</dbReference>
<name>A0A8H3AX96_9AGAM</name>
<evidence type="ECO:0000313" key="4">
    <source>
        <dbReference type="EMBL" id="CAE6442467.1"/>
    </source>
</evidence>